<evidence type="ECO:0000256" key="1">
    <source>
        <dbReference type="SAM" id="MobiDB-lite"/>
    </source>
</evidence>
<dbReference type="RefSeq" id="YP_009551469.1">
    <property type="nucleotide sequence ID" value="NC_040370.1"/>
</dbReference>
<protein>
    <submittedName>
        <fullName evidence="2">Capsid protein</fullName>
    </submittedName>
</protein>
<feature type="compositionally biased region" description="Basic residues" evidence="1">
    <location>
        <begin position="8"/>
        <end position="41"/>
    </location>
</feature>
<proteinExistence type="predicted"/>
<name>A0A344A3Q4_9VIRU</name>
<dbReference type="Proteomes" id="UP000275118">
    <property type="component" value="Segment"/>
</dbReference>
<evidence type="ECO:0000313" key="3">
    <source>
        <dbReference type="Proteomes" id="UP000275118"/>
    </source>
</evidence>
<dbReference type="EMBL" id="MG571101">
    <property type="protein sequence ID" value="AWU66519.1"/>
    <property type="molecule type" value="Genomic_DNA"/>
</dbReference>
<dbReference type="GeneID" id="41702243"/>
<sequence length="314" mass="34805">MSYSSKSRSVRVSRRFKSRNRHRGSRRSKRTNRRSARSTYRKGMTRKRILNITSRKKRNGMLCVTNSGTTGVGTSTFTNGALYVNGSSGGWVLWAATAQDLNDGSSTLGTVAEMAQRTASTCYMRGLSEHIKIQTSSAIPWFWRRIVFRLKGNPTFQAYTSAPPNLTGPYYDSTAGLERLLLNSNSQTVSQSGQVSAQQSVLFKGRAGFDWNDPLIAPVDTARVSLMYDKTRTLRSGNQSGALLESKLFHSFNKNLVYDDDESGATEETSYFSVQSKAGMGDVYVLDQMYAGAGASATDLLQFSTSSTLYWHER</sequence>
<organism evidence="2">
    <name type="scientific">Bark beetle-associated genomovirus 5</name>
    <dbReference type="NCBI Taxonomy" id="2230900"/>
    <lineage>
        <taxon>Viruses</taxon>
        <taxon>Monodnaviria</taxon>
        <taxon>Shotokuvirae</taxon>
        <taxon>Cressdnaviricota</taxon>
        <taxon>Repensiviricetes</taxon>
        <taxon>Geplafuvirales</taxon>
        <taxon>Genomoviridae</taxon>
        <taxon>Gemycircularvirus</taxon>
        <taxon>Gemycircularvirus denpo1</taxon>
    </lineage>
</organism>
<dbReference type="KEGG" id="vg:41702243"/>
<feature type="region of interest" description="Disordered" evidence="1">
    <location>
        <begin position="1"/>
        <end position="41"/>
    </location>
</feature>
<evidence type="ECO:0000313" key="2">
    <source>
        <dbReference type="EMBL" id="AWU66519.1"/>
    </source>
</evidence>
<keyword evidence="3" id="KW-1185">Reference proteome</keyword>
<accession>A0A344A3Q4</accession>
<reference evidence="2" key="1">
    <citation type="submission" date="2017-11" db="EMBL/GenBank/DDBJ databases">
        <title>Discovery of a novel Densovirus and genomovirus from two Dendroctonus sp from Arizona.</title>
        <authorList>
            <person name="Kraberger S."/>
            <person name="Farkas K."/>
            <person name="Potter K.A."/>
            <person name="Hofstetter R.W."/>
            <person name="Varsani A."/>
        </authorList>
    </citation>
    <scope>NUCLEOTIDE SEQUENCE [LARGE SCALE GENOMIC DNA]</scope>
    <source>
        <strain evidence="2">BbaGV-5_US-AB01_6-2014</strain>
    </source>
</reference>